<reference evidence="1 2" key="1">
    <citation type="submission" date="2021-06" db="EMBL/GenBank/DDBJ databases">
        <title>Caerostris extrusa draft genome.</title>
        <authorList>
            <person name="Kono N."/>
            <person name="Arakawa K."/>
        </authorList>
    </citation>
    <scope>NUCLEOTIDE SEQUENCE [LARGE SCALE GENOMIC DNA]</scope>
</reference>
<dbReference type="AlphaFoldDB" id="A0AAV4Y8Z7"/>
<organism evidence="1 2">
    <name type="scientific">Caerostris extrusa</name>
    <name type="common">Bark spider</name>
    <name type="synonym">Caerostris bankana</name>
    <dbReference type="NCBI Taxonomy" id="172846"/>
    <lineage>
        <taxon>Eukaryota</taxon>
        <taxon>Metazoa</taxon>
        <taxon>Ecdysozoa</taxon>
        <taxon>Arthropoda</taxon>
        <taxon>Chelicerata</taxon>
        <taxon>Arachnida</taxon>
        <taxon>Araneae</taxon>
        <taxon>Araneomorphae</taxon>
        <taxon>Entelegynae</taxon>
        <taxon>Araneoidea</taxon>
        <taxon>Araneidae</taxon>
        <taxon>Caerostris</taxon>
    </lineage>
</organism>
<evidence type="ECO:0000313" key="1">
    <source>
        <dbReference type="EMBL" id="GIZ03488.1"/>
    </source>
</evidence>
<comment type="caution">
    <text evidence="1">The sequence shown here is derived from an EMBL/GenBank/DDBJ whole genome shotgun (WGS) entry which is preliminary data.</text>
</comment>
<dbReference type="Proteomes" id="UP001054945">
    <property type="component" value="Unassembled WGS sequence"/>
</dbReference>
<protein>
    <submittedName>
        <fullName evidence="1">Uncharacterized protein</fullName>
    </submittedName>
</protein>
<proteinExistence type="predicted"/>
<evidence type="ECO:0000313" key="2">
    <source>
        <dbReference type="Proteomes" id="UP001054945"/>
    </source>
</evidence>
<accession>A0AAV4Y8Z7</accession>
<sequence>MAFEGWHSHIPSLFFFKLSRRIHSYKAIGPSLQGHGRFWEWHCFLEHSIKIGSETEREIKKTLAVSYEEFSKCGFKVILIKVDGRRGDFILTYSRKSYGGKVWRWRCFIDYTGDGSPDFVKGPPDDGPKHFATIQKPLF</sequence>
<name>A0AAV4Y8Z7_CAEEX</name>
<dbReference type="EMBL" id="BPLR01018957">
    <property type="protein sequence ID" value="GIZ03488.1"/>
    <property type="molecule type" value="Genomic_DNA"/>
</dbReference>
<gene>
    <name evidence="1" type="ORF">CEXT_626121</name>
</gene>
<keyword evidence="2" id="KW-1185">Reference proteome</keyword>